<reference evidence="2 3" key="1">
    <citation type="submission" date="2021-04" db="EMBL/GenBank/DDBJ databases">
        <title>The genome sequence of Ideonella sp. 3Y2.</title>
        <authorList>
            <person name="Liu Y."/>
        </authorList>
    </citation>
    <scope>NUCLEOTIDE SEQUENCE [LARGE SCALE GENOMIC DNA]</scope>
    <source>
        <strain evidence="2 3">3Y2</strain>
    </source>
</reference>
<dbReference type="Pfam" id="PF13676">
    <property type="entry name" value="TIR_2"/>
    <property type="match status" value="1"/>
</dbReference>
<dbReference type="Gene3D" id="2.60.40.1970">
    <property type="entry name" value="YEATS domain"/>
    <property type="match status" value="1"/>
</dbReference>
<dbReference type="GO" id="GO:0007165">
    <property type="term" value="P:signal transduction"/>
    <property type="evidence" value="ECO:0007669"/>
    <property type="project" value="InterPro"/>
</dbReference>
<protein>
    <submittedName>
        <fullName evidence="2">TIR domain-containing protein</fullName>
    </submittedName>
</protein>
<proteinExistence type="predicted"/>
<evidence type="ECO:0000313" key="2">
    <source>
        <dbReference type="EMBL" id="MBQ0931136.1"/>
    </source>
</evidence>
<keyword evidence="3" id="KW-1185">Reference proteome</keyword>
<dbReference type="InterPro" id="IPR055129">
    <property type="entry name" value="YEATS_dom"/>
</dbReference>
<dbReference type="RefSeq" id="WP_210854122.1">
    <property type="nucleotide sequence ID" value="NZ_JAGQDD010000007.1"/>
</dbReference>
<organism evidence="2 3">
    <name type="scientific">Ideonella alba</name>
    <dbReference type="NCBI Taxonomy" id="2824118"/>
    <lineage>
        <taxon>Bacteria</taxon>
        <taxon>Pseudomonadati</taxon>
        <taxon>Pseudomonadota</taxon>
        <taxon>Betaproteobacteria</taxon>
        <taxon>Burkholderiales</taxon>
        <taxon>Sphaerotilaceae</taxon>
        <taxon>Ideonella</taxon>
    </lineage>
</organism>
<evidence type="ECO:0000313" key="3">
    <source>
        <dbReference type="Proteomes" id="UP000676246"/>
    </source>
</evidence>
<dbReference type="InterPro" id="IPR046888">
    <property type="entry name" value="pYEATS"/>
</dbReference>
<dbReference type="InterPro" id="IPR000157">
    <property type="entry name" value="TIR_dom"/>
</dbReference>
<dbReference type="Pfam" id="PF20305">
    <property type="entry name" value="pYEATS"/>
    <property type="match status" value="1"/>
</dbReference>
<dbReference type="SUPFAM" id="SSF52200">
    <property type="entry name" value="Toll/Interleukin receptor TIR domain"/>
    <property type="match status" value="1"/>
</dbReference>
<dbReference type="AlphaFoldDB" id="A0A940YDG8"/>
<dbReference type="InterPro" id="IPR038704">
    <property type="entry name" value="YEAST_sf"/>
</dbReference>
<evidence type="ECO:0000259" key="1">
    <source>
        <dbReference type="PROSITE" id="PS51037"/>
    </source>
</evidence>
<dbReference type="PROSITE" id="PS51037">
    <property type="entry name" value="YEATS"/>
    <property type="match status" value="1"/>
</dbReference>
<name>A0A940YDG8_9BURK</name>
<feature type="domain" description="YEATS" evidence="1">
    <location>
        <begin position="1"/>
        <end position="202"/>
    </location>
</feature>
<dbReference type="Proteomes" id="UP000676246">
    <property type="component" value="Unassembled WGS sequence"/>
</dbReference>
<accession>A0A940YDG8</accession>
<dbReference type="Gene3D" id="3.40.50.10140">
    <property type="entry name" value="Toll/interleukin-1 receptor homology (TIR) domain"/>
    <property type="match status" value="1"/>
</dbReference>
<comment type="caution">
    <text evidence="2">The sequence shown here is derived from an EMBL/GenBank/DDBJ whole genome shotgun (WGS) entry which is preliminary data.</text>
</comment>
<dbReference type="InterPro" id="IPR035897">
    <property type="entry name" value="Toll_tir_struct_dom_sf"/>
</dbReference>
<sequence>MTLRIAQDARYVGNDYWNWRAWIEGSDEELGEVEQVVWILHPSFSQPRVTVKNRANGFRLETSGWGTFLLRAELSLQGGRTQALRHNLTLEYPDEEAAPLRSASAARPRGASVFLSYSSIDARAAARLRDGLTQAGVQVLDQSGVTPGEPWQEALANMMARADAVVTLVGDDDMSPWVSAELSHALAADKPTLALFNERAATPRLPEGVQARPFNPREPDAQGVREWLDQVVSR</sequence>
<gene>
    <name evidence="2" type="ORF">KAK03_11625</name>
</gene>
<dbReference type="EMBL" id="JAGQDD010000007">
    <property type="protein sequence ID" value="MBQ0931136.1"/>
    <property type="molecule type" value="Genomic_DNA"/>
</dbReference>